<dbReference type="SUPFAM" id="SSF51338">
    <property type="entry name" value="Composite domain of metallo-dependent hydrolases"/>
    <property type="match status" value="1"/>
</dbReference>
<reference evidence="4 5" key="1">
    <citation type="submission" date="2018-10" db="EMBL/GenBank/DDBJ databases">
        <title>Genomic Encyclopedia of Archaeal and Bacterial Type Strains, Phase II (KMG-II): from individual species to whole genera.</title>
        <authorList>
            <person name="Goeker M."/>
        </authorList>
    </citation>
    <scope>NUCLEOTIDE SEQUENCE [LARGE SCALE GENOMIC DNA]</scope>
    <source>
        <strain evidence="4 5">DSM 14954</strain>
    </source>
</reference>
<dbReference type="Gene3D" id="3.40.50.10910">
    <property type="entry name" value="Amidohydrolase"/>
    <property type="match status" value="1"/>
</dbReference>
<dbReference type="RefSeq" id="WP_121252006.1">
    <property type="nucleotide sequence ID" value="NZ_RBIL01000001.1"/>
</dbReference>
<feature type="chain" id="PRO_5038467280" evidence="2">
    <location>
        <begin position="23"/>
        <end position="686"/>
    </location>
</feature>
<dbReference type="PANTHER" id="PTHR43135">
    <property type="entry name" value="ALPHA-D-RIBOSE 1-METHYLPHOSPHONATE 5-TRIPHOSPHATE DIPHOSPHATASE"/>
    <property type="match status" value="1"/>
</dbReference>
<evidence type="ECO:0000256" key="2">
    <source>
        <dbReference type="SAM" id="SignalP"/>
    </source>
</evidence>
<dbReference type="InterPro" id="IPR032466">
    <property type="entry name" value="Metal_Hydrolase"/>
</dbReference>
<dbReference type="OrthoDB" id="3514520at2"/>
<dbReference type="Pfam" id="PF01979">
    <property type="entry name" value="Amidohydro_1"/>
    <property type="match status" value="1"/>
</dbReference>
<keyword evidence="5" id="KW-1185">Reference proteome</keyword>
<feature type="signal peptide" evidence="2">
    <location>
        <begin position="1"/>
        <end position="22"/>
    </location>
</feature>
<evidence type="ECO:0000313" key="4">
    <source>
        <dbReference type="EMBL" id="RKQ93670.1"/>
    </source>
</evidence>
<evidence type="ECO:0000313" key="5">
    <source>
        <dbReference type="Proteomes" id="UP000278962"/>
    </source>
</evidence>
<dbReference type="Proteomes" id="UP000278962">
    <property type="component" value="Unassembled WGS sequence"/>
</dbReference>
<feature type="compositionally biased region" description="Pro residues" evidence="1">
    <location>
        <begin position="549"/>
        <end position="561"/>
    </location>
</feature>
<organism evidence="4 5">
    <name type="scientific">Solirubrobacter pauli</name>
    <dbReference type="NCBI Taxonomy" id="166793"/>
    <lineage>
        <taxon>Bacteria</taxon>
        <taxon>Bacillati</taxon>
        <taxon>Actinomycetota</taxon>
        <taxon>Thermoleophilia</taxon>
        <taxon>Solirubrobacterales</taxon>
        <taxon>Solirubrobacteraceae</taxon>
        <taxon>Solirubrobacter</taxon>
    </lineage>
</organism>
<proteinExistence type="predicted"/>
<gene>
    <name evidence="4" type="ORF">C8N24_3541</name>
</gene>
<keyword evidence="4" id="KW-0378">Hydrolase</keyword>
<dbReference type="InterPro" id="IPR006680">
    <property type="entry name" value="Amidohydro-rel"/>
</dbReference>
<feature type="domain" description="Amidohydrolase-related" evidence="3">
    <location>
        <begin position="103"/>
        <end position="475"/>
    </location>
</feature>
<feature type="region of interest" description="Disordered" evidence="1">
    <location>
        <begin position="543"/>
        <end position="590"/>
    </location>
</feature>
<dbReference type="GO" id="GO:0016810">
    <property type="term" value="F:hydrolase activity, acting on carbon-nitrogen (but not peptide) bonds"/>
    <property type="evidence" value="ECO:0007669"/>
    <property type="project" value="InterPro"/>
</dbReference>
<dbReference type="Gene3D" id="2.30.40.10">
    <property type="entry name" value="Urease, subunit C, domain 1"/>
    <property type="match status" value="2"/>
</dbReference>
<keyword evidence="2" id="KW-0732">Signal</keyword>
<dbReference type="PANTHER" id="PTHR43135:SF3">
    <property type="entry name" value="ALPHA-D-RIBOSE 1-METHYLPHOSPHONATE 5-TRIPHOSPHATE DIPHOSPHATASE"/>
    <property type="match status" value="1"/>
</dbReference>
<dbReference type="InterPro" id="IPR011059">
    <property type="entry name" value="Metal-dep_hydrolase_composite"/>
</dbReference>
<sequence>MGFRTRAVATALVISCAVPVAAGAQSTTPPRGPDEGKGPFTKLVIRGVNVIDGSGGTVQGPRDIVIQGNRITEIRSAGTPGLPMQPNRPPRDFDHEIDATGMWVMPGLVDEHVHAEQGGTPLTYAYKLWLAHGVTTVRGVNLTGNAAAVRDKAASEANTIVAPRIINYQRPGAAWPNGSPNTPEKAREWVRWASVNGIDGVKFAGTGVDQDRNVLSAMIDEAKKLGLGTTMHHSPPVFPEVNAVETGRMGLGTVTHFYGHFESILKSGRVHPFPDDYNYADEQSRWRHVAKVIDYTFEPGSPEWWAYLREQKANGVTFGPTMSVYEAGRDLMRARTQEWHRTYAMPSIWKFWEPNRTNHGSFYYDWTTADEVSWKRFIARYMQLVNDYKSIGGRVAGGTDAGFIYSLYGFAAIRELELMQEAGFTAHEAINAYTRQAARTLMEPKGITDPEFGMVRVGQIADLIIAPENPLANFKTLYGTGTGRLNDATGKIERVGGIRWTVRNGVVYDAKQLLADVAGMVTAQKNAGGCAGIDLDWSAAGPCGGTGPTTPPVPTPTPTPVPTVVAGPPGPAGPAGPAGPVGPQGPKGEAPNVRIACEIAGDGRSISCTISATPESGAKLKSAVRVQNTKRTVTRSGTETVKVRFKAAKKLRKSQKLVVTVSSGKATGTFTVRSGKVAKGALKPKG</sequence>
<accession>A0A660LI27</accession>
<dbReference type="Gene3D" id="3.30.110.90">
    <property type="entry name" value="Amidohydrolase"/>
    <property type="match status" value="1"/>
</dbReference>
<dbReference type="InterPro" id="IPR051781">
    <property type="entry name" value="Metallo-dep_Hydrolase"/>
</dbReference>
<dbReference type="SUPFAM" id="SSF51556">
    <property type="entry name" value="Metallo-dependent hydrolases"/>
    <property type="match status" value="1"/>
</dbReference>
<dbReference type="AlphaFoldDB" id="A0A660LI27"/>
<evidence type="ECO:0000259" key="3">
    <source>
        <dbReference type="Pfam" id="PF01979"/>
    </source>
</evidence>
<name>A0A660LI27_9ACTN</name>
<protein>
    <submittedName>
        <fullName evidence="4">Amidohydrolase family protein</fullName>
    </submittedName>
</protein>
<evidence type="ECO:0000256" key="1">
    <source>
        <dbReference type="SAM" id="MobiDB-lite"/>
    </source>
</evidence>
<dbReference type="EMBL" id="RBIL01000001">
    <property type="protein sequence ID" value="RKQ93670.1"/>
    <property type="molecule type" value="Genomic_DNA"/>
</dbReference>
<comment type="caution">
    <text evidence="4">The sequence shown here is derived from an EMBL/GenBank/DDBJ whole genome shotgun (WGS) entry which is preliminary data.</text>
</comment>
<dbReference type="Gene3D" id="3.20.20.140">
    <property type="entry name" value="Metal-dependent hydrolases"/>
    <property type="match status" value="1"/>
</dbReference>